<reference evidence="2" key="2">
    <citation type="submission" date="2020-05" db="UniProtKB">
        <authorList>
            <consortium name="EnsemblMetazoa"/>
        </authorList>
    </citation>
    <scope>IDENTIFICATION</scope>
    <source>
        <strain evidence="2">maculatus3</strain>
    </source>
</reference>
<organism evidence="2 3">
    <name type="scientific">Anopheles maculatus</name>
    <dbReference type="NCBI Taxonomy" id="74869"/>
    <lineage>
        <taxon>Eukaryota</taxon>
        <taxon>Metazoa</taxon>
        <taxon>Ecdysozoa</taxon>
        <taxon>Arthropoda</taxon>
        <taxon>Hexapoda</taxon>
        <taxon>Insecta</taxon>
        <taxon>Pterygota</taxon>
        <taxon>Neoptera</taxon>
        <taxon>Endopterygota</taxon>
        <taxon>Diptera</taxon>
        <taxon>Nematocera</taxon>
        <taxon>Culicoidea</taxon>
        <taxon>Culicidae</taxon>
        <taxon>Anophelinae</taxon>
        <taxon>Anopheles</taxon>
        <taxon>Anopheles maculatus group</taxon>
    </lineage>
</organism>
<feature type="compositionally biased region" description="Polar residues" evidence="1">
    <location>
        <begin position="124"/>
        <end position="140"/>
    </location>
</feature>
<evidence type="ECO:0000256" key="1">
    <source>
        <dbReference type="SAM" id="MobiDB-lite"/>
    </source>
</evidence>
<keyword evidence="3" id="KW-1185">Reference proteome</keyword>
<dbReference type="EnsemblMetazoa" id="AMAM006060-RA">
    <property type="protein sequence ID" value="AMAM006060-PA"/>
    <property type="gene ID" value="AMAM006060"/>
</dbReference>
<feature type="region of interest" description="Disordered" evidence="1">
    <location>
        <begin position="97"/>
        <end position="140"/>
    </location>
</feature>
<evidence type="ECO:0000313" key="3">
    <source>
        <dbReference type="Proteomes" id="UP000075901"/>
    </source>
</evidence>
<reference evidence="3" key="1">
    <citation type="submission" date="2013-09" db="EMBL/GenBank/DDBJ databases">
        <title>The Genome Sequence of Anopheles maculatus species B.</title>
        <authorList>
            <consortium name="The Broad Institute Genomics Platform"/>
            <person name="Neafsey D.E."/>
            <person name="Besansky N."/>
            <person name="Howell P."/>
            <person name="Walton C."/>
            <person name="Young S.K."/>
            <person name="Zeng Q."/>
            <person name="Gargeya S."/>
            <person name="Fitzgerald M."/>
            <person name="Haas B."/>
            <person name="Abouelleil A."/>
            <person name="Allen A.W."/>
            <person name="Alvarado L."/>
            <person name="Arachchi H.M."/>
            <person name="Berlin A.M."/>
            <person name="Chapman S.B."/>
            <person name="Gainer-Dewar J."/>
            <person name="Goldberg J."/>
            <person name="Griggs A."/>
            <person name="Gujja S."/>
            <person name="Hansen M."/>
            <person name="Howarth C."/>
            <person name="Imamovic A."/>
            <person name="Ireland A."/>
            <person name="Larimer J."/>
            <person name="McCowan C."/>
            <person name="Murphy C."/>
            <person name="Pearson M."/>
            <person name="Poon T.W."/>
            <person name="Priest M."/>
            <person name="Roberts A."/>
            <person name="Saif S."/>
            <person name="Shea T."/>
            <person name="Sisk P."/>
            <person name="Sykes S."/>
            <person name="Wortman J."/>
            <person name="Nusbaum C."/>
            <person name="Birren B."/>
        </authorList>
    </citation>
    <scope>NUCLEOTIDE SEQUENCE [LARGE SCALE GENOMIC DNA]</scope>
    <source>
        <strain evidence="3">maculatus3</strain>
    </source>
</reference>
<proteinExistence type="predicted"/>
<evidence type="ECO:0000313" key="2">
    <source>
        <dbReference type="EnsemblMetazoa" id="AMAM006060-PA"/>
    </source>
</evidence>
<accession>A0A182SG13</accession>
<feature type="compositionally biased region" description="Polar residues" evidence="1">
    <location>
        <begin position="97"/>
        <end position="112"/>
    </location>
</feature>
<sequence>MALESLSDPVIIGQLCEQWAHIYDTHTSVDIYQRKVEIEQFLEGFNQLSDEDRLRLDRLNRYENISSALSRQLLLLIYEICDPAVKWYAPVDATSTTVAGSSDHSSATTAPTDNVAHESECNSKLDSNSNEEQVGSRASQTLSYALPPQNCAGC</sequence>
<name>A0A182SG13_9DIPT</name>
<dbReference type="AlphaFoldDB" id="A0A182SG13"/>
<dbReference type="VEuPathDB" id="VectorBase:AMAM006060"/>
<protein>
    <submittedName>
        <fullName evidence="2">Uncharacterized protein</fullName>
    </submittedName>
</protein>
<dbReference type="Proteomes" id="UP000075901">
    <property type="component" value="Unassembled WGS sequence"/>
</dbReference>